<evidence type="ECO:0000313" key="3">
    <source>
        <dbReference type="Proteomes" id="UP000242638"/>
    </source>
</evidence>
<evidence type="ECO:0000259" key="1">
    <source>
        <dbReference type="Pfam" id="PF13837"/>
    </source>
</evidence>
<feature type="domain" description="Myb/SANT-like DNA-binding" evidence="1">
    <location>
        <begin position="6"/>
        <end position="90"/>
    </location>
</feature>
<proteinExistence type="predicted"/>
<dbReference type="Proteomes" id="UP000242638">
    <property type="component" value="Unassembled WGS sequence"/>
</dbReference>
<dbReference type="OMA" id="MEDHADY"/>
<dbReference type="Ensembl" id="ENSPRET00000029412.1">
    <property type="protein sequence ID" value="ENSPREP00000029091.1"/>
    <property type="gene ID" value="ENSPREG00000019682.1"/>
</dbReference>
<accession>A0A3P9Q4J6</accession>
<evidence type="ECO:0000313" key="2">
    <source>
        <dbReference type="Ensembl" id="ENSPREP00000029091.1"/>
    </source>
</evidence>
<organism evidence="2 3">
    <name type="scientific">Poecilia reticulata</name>
    <name type="common">Guppy</name>
    <name type="synonym">Acanthophacelus reticulatus</name>
    <dbReference type="NCBI Taxonomy" id="8081"/>
    <lineage>
        <taxon>Eukaryota</taxon>
        <taxon>Metazoa</taxon>
        <taxon>Chordata</taxon>
        <taxon>Craniata</taxon>
        <taxon>Vertebrata</taxon>
        <taxon>Euteleostomi</taxon>
        <taxon>Actinopterygii</taxon>
        <taxon>Neopterygii</taxon>
        <taxon>Teleostei</taxon>
        <taxon>Neoteleostei</taxon>
        <taxon>Acanthomorphata</taxon>
        <taxon>Ovalentaria</taxon>
        <taxon>Atherinomorphae</taxon>
        <taxon>Cyprinodontiformes</taxon>
        <taxon>Poeciliidae</taxon>
        <taxon>Poeciliinae</taxon>
        <taxon>Poecilia</taxon>
    </lineage>
</organism>
<name>A0A3P9Q4J6_POERE</name>
<dbReference type="InterPro" id="IPR044822">
    <property type="entry name" value="Myb_DNA-bind_4"/>
</dbReference>
<dbReference type="AlphaFoldDB" id="A0A3P9Q4J6"/>
<reference evidence="2" key="2">
    <citation type="submission" date="2025-08" db="UniProtKB">
        <authorList>
            <consortium name="Ensembl"/>
        </authorList>
    </citation>
    <scope>IDENTIFICATION</scope>
    <source>
        <strain evidence="2">Guanapo</strain>
    </source>
</reference>
<dbReference type="Gene3D" id="1.10.10.60">
    <property type="entry name" value="Homeodomain-like"/>
    <property type="match status" value="1"/>
</dbReference>
<reference evidence="3" key="1">
    <citation type="submission" date="2013-11" db="EMBL/GenBank/DDBJ databases">
        <title>The genomic landscape of the Guanapo guppy.</title>
        <authorList>
            <person name="Kuenstner A."/>
            <person name="Dreyer C."/>
        </authorList>
    </citation>
    <scope>NUCLEOTIDE SEQUENCE</scope>
    <source>
        <strain evidence="3">Guanapo</strain>
    </source>
</reference>
<reference evidence="2" key="3">
    <citation type="submission" date="2025-09" db="UniProtKB">
        <authorList>
            <consortium name="Ensembl"/>
        </authorList>
    </citation>
    <scope>IDENTIFICATION</scope>
    <source>
        <strain evidence="2">Guanapo</strain>
    </source>
</reference>
<sequence length="118" mass="13440">SHTGNNKVQAFLVIIGDCSMQCQLDGTTRNEKVFVEVSERMAGAGSKRTSQQCREKLKKLKSEYKNMKDHNGRSGLDRKQWRLFDHMDRIYGHRPASRGREGGMDLAVATHKYSTQPL</sequence>
<protein>
    <recommendedName>
        <fullName evidence="1">Myb/SANT-like DNA-binding domain-containing protein</fullName>
    </recommendedName>
</protein>
<dbReference type="PANTHER" id="PTHR47595">
    <property type="entry name" value="HEAT SHOCK 70 KDA PROTEIN 14"/>
    <property type="match status" value="1"/>
</dbReference>
<dbReference type="Pfam" id="PF13837">
    <property type="entry name" value="Myb_DNA-bind_4"/>
    <property type="match status" value="1"/>
</dbReference>
<keyword evidence="3" id="KW-1185">Reference proteome</keyword>
<dbReference type="GeneTree" id="ENSGT00940000168331"/>
<dbReference type="PANTHER" id="PTHR47595:SF1">
    <property type="entry name" value="MYB_SANT-LIKE DNA-BINDING DOMAIN-CONTAINING PROTEIN"/>
    <property type="match status" value="1"/>
</dbReference>